<accession>A0A4V3UR69</accession>
<dbReference type="PIRSF" id="PIRSF029287">
    <property type="entry name" value="UCP029287"/>
    <property type="match status" value="1"/>
</dbReference>
<organism evidence="1 2">
    <name type="scientific">Panacagrimonas perspica</name>
    <dbReference type="NCBI Taxonomy" id="381431"/>
    <lineage>
        <taxon>Bacteria</taxon>
        <taxon>Pseudomonadati</taxon>
        <taxon>Pseudomonadota</taxon>
        <taxon>Gammaproteobacteria</taxon>
        <taxon>Nevskiales</taxon>
        <taxon>Nevskiaceae</taxon>
        <taxon>Panacagrimonas</taxon>
    </lineage>
</organism>
<dbReference type="InterPro" id="IPR038225">
    <property type="entry name" value="TagF_sf"/>
</dbReference>
<gene>
    <name evidence="1" type="ORF">DFR24_0521</name>
</gene>
<dbReference type="RefSeq" id="WP_133879772.1">
    <property type="nucleotide sequence ID" value="NZ_MWIN01000022.1"/>
</dbReference>
<dbReference type="EMBL" id="SOBT01000008">
    <property type="protein sequence ID" value="TDU31162.1"/>
    <property type="molecule type" value="Genomic_DNA"/>
</dbReference>
<dbReference type="AlphaFoldDB" id="A0A4V3UR69"/>
<dbReference type="Proteomes" id="UP000295341">
    <property type="component" value="Unassembled WGS sequence"/>
</dbReference>
<keyword evidence="2" id="KW-1185">Reference proteome</keyword>
<sequence length="232" mass="24954">MSGAAGAQTLPGWYGKLPFLGDFAGRRLPPSFVSTWDDWLQSVIYGGRSLLGEEWLTRYLNSPIWHFCLAPGVCGNNAWFGLLMSSVDRANRHFPFTLAHGVARESLTDLAMSSITRWLGALEHEAVAMLDLEGSVQALEDRLASFAPPAGLDDTRPRVADNLSHYFDRPLLVASSEVPALLAALANESTRGAGAAVSLWWSTADDQGRGALVWACQGLPSAEGYTTMLSGG</sequence>
<evidence type="ECO:0000313" key="1">
    <source>
        <dbReference type="EMBL" id="TDU31162.1"/>
    </source>
</evidence>
<comment type="caution">
    <text evidence="1">The sequence shown here is derived from an EMBL/GenBank/DDBJ whole genome shotgun (WGS) entry which is preliminary data.</text>
</comment>
<dbReference type="Gene3D" id="3.40.1730.10">
    <property type="entry name" value="pa0076 domain"/>
    <property type="match status" value="1"/>
</dbReference>
<dbReference type="NCBIfam" id="TIGR03373">
    <property type="entry name" value="VI_minor_4"/>
    <property type="match status" value="1"/>
</dbReference>
<dbReference type="Pfam" id="PF09867">
    <property type="entry name" value="TagF_N"/>
    <property type="match status" value="1"/>
</dbReference>
<dbReference type="InterPro" id="IPR017748">
    <property type="entry name" value="TagF"/>
</dbReference>
<evidence type="ECO:0000313" key="2">
    <source>
        <dbReference type="Proteomes" id="UP000295341"/>
    </source>
</evidence>
<protein>
    <submittedName>
        <fullName evidence="1">Type VI secretion system protein ImpM</fullName>
    </submittedName>
</protein>
<proteinExistence type="predicted"/>
<reference evidence="1 2" key="1">
    <citation type="submission" date="2019-03" db="EMBL/GenBank/DDBJ databases">
        <title>Genomic Encyclopedia of Type Strains, Phase IV (KMG-IV): sequencing the most valuable type-strain genomes for metagenomic binning, comparative biology and taxonomic classification.</title>
        <authorList>
            <person name="Goeker M."/>
        </authorList>
    </citation>
    <scope>NUCLEOTIDE SEQUENCE [LARGE SCALE GENOMIC DNA]</scope>
    <source>
        <strain evidence="1 2">DSM 26377</strain>
    </source>
</reference>
<dbReference type="OrthoDB" id="9801841at2"/>
<name>A0A4V3UR69_9GAMM</name>